<comment type="similarity">
    <text evidence="2">Belongs to the auxin efflux carrier (TC 2.A.69) family.</text>
</comment>
<evidence type="ECO:0000256" key="3">
    <source>
        <dbReference type="ARBA" id="ARBA00022448"/>
    </source>
</evidence>
<evidence type="ECO:0000256" key="8">
    <source>
        <dbReference type="SAM" id="Phobius"/>
    </source>
</evidence>
<dbReference type="InterPro" id="IPR038770">
    <property type="entry name" value="Na+/solute_symporter_sf"/>
</dbReference>
<sequence>MQSNEFLSSLLFSVSVISPILLMLSIGIVLRRKNVIDDKFGGQATKLIFNITLPTLLFFNIYQNPIEHIEDQFRLLSACIVGTLLLFTLAELVAAKWVKDKKERGTFVQGIYRSNAGILGLAFCFNAYGDSALAPASIYSAVAVLLFNILAVITISRSLSDGKVSVSKMLANLVKNPLVISIILGLLAVNLQISLPKPLMTAGNYLANITLPLALICAGASIDFKTLFKTSDVSLWASLGRVIVAPIFMVGIGKLFGLSEMGLGIIFLVNATPMATATYAMVRGMGGNAVTVANIIGLTTFGSMFSSAFGLIILKQMGWI</sequence>
<dbReference type="Proteomes" id="UP000254280">
    <property type="component" value="Unassembled WGS sequence"/>
</dbReference>
<dbReference type="EMBL" id="UGSS01000002">
    <property type="protein sequence ID" value="SUB33184.1"/>
    <property type="molecule type" value="Genomic_DNA"/>
</dbReference>
<keyword evidence="10" id="KW-1185">Reference proteome</keyword>
<evidence type="ECO:0000256" key="2">
    <source>
        <dbReference type="ARBA" id="ARBA00010145"/>
    </source>
</evidence>
<feature type="transmembrane region" description="Helical" evidence="8">
    <location>
        <begin position="289"/>
        <end position="314"/>
    </location>
</feature>
<proteinExistence type="inferred from homology"/>
<keyword evidence="6 8" id="KW-1133">Transmembrane helix</keyword>
<protein>
    <submittedName>
        <fullName evidence="9">Auxin efflux carrier family protein</fullName>
    </submittedName>
</protein>
<evidence type="ECO:0000256" key="7">
    <source>
        <dbReference type="ARBA" id="ARBA00023136"/>
    </source>
</evidence>
<feature type="transmembrane region" description="Helical" evidence="8">
    <location>
        <begin position="236"/>
        <end position="256"/>
    </location>
</feature>
<feature type="transmembrane region" description="Helical" evidence="8">
    <location>
        <begin position="205"/>
        <end position="224"/>
    </location>
</feature>
<evidence type="ECO:0000256" key="6">
    <source>
        <dbReference type="ARBA" id="ARBA00022989"/>
    </source>
</evidence>
<dbReference type="PANTHER" id="PTHR36838">
    <property type="entry name" value="AUXIN EFFLUX CARRIER FAMILY PROTEIN"/>
    <property type="match status" value="1"/>
</dbReference>
<name>A0A379B3J1_9PAST</name>
<feature type="transmembrane region" description="Helical" evidence="8">
    <location>
        <begin position="262"/>
        <end position="282"/>
    </location>
</feature>
<reference evidence="9 10" key="1">
    <citation type="submission" date="2018-06" db="EMBL/GenBank/DDBJ databases">
        <authorList>
            <consortium name="Pathogen Informatics"/>
            <person name="Doyle S."/>
        </authorList>
    </citation>
    <scope>NUCLEOTIDE SEQUENCE [LARGE SCALE GENOMIC DNA]</scope>
    <source>
        <strain evidence="9 10">NCTC10699</strain>
    </source>
</reference>
<gene>
    <name evidence="9" type="ORF">NCTC10699_00791</name>
</gene>
<keyword evidence="5 8" id="KW-0812">Transmembrane</keyword>
<dbReference type="GO" id="GO:0005886">
    <property type="term" value="C:plasma membrane"/>
    <property type="evidence" value="ECO:0007669"/>
    <property type="project" value="UniProtKB-SubCell"/>
</dbReference>
<dbReference type="PANTHER" id="PTHR36838:SF4">
    <property type="entry name" value="AUXIN EFFLUX CARRIER FAMILY PROTEIN"/>
    <property type="match status" value="1"/>
</dbReference>
<evidence type="ECO:0000313" key="9">
    <source>
        <dbReference type="EMBL" id="SUB33184.1"/>
    </source>
</evidence>
<feature type="transmembrane region" description="Helical" evidence="8">
    <location>
        <begin position="134"/>
        <end position="155"/>
    </location>
</feature>
<feature type="transmembrane region" description="Helical" evidence="8">
    <location>
        <begin position="110"/>
        <end position="128"/>
    </location>
</feature>
<feature type="transmembrane region" description="Helical" evidence="8">
    <location>
        <begin position="47"/>
        <end position="63"/>
    </location>
</feature>
<feature type="transmembrane region" description="Helical" evidence="8">
    <location>
        <begin position="75"/>
        <end position="98"/>
    </location>
</feature>
<dbReference type="Pfam" id="PF03547">
    <property type="entry name" value="Mem_trans"/>
    <property type="match status" value="1"/>
</dbReference>
<keyword evidence="4" id="KW-1003">Cell membrane</keyword>
<feature type="transmembrane region" description="Helical" evidence="8">
    <location>
        <begin position="176"/>
        <end position="193"/>
    </location>
</feature>
<feature type="transmembrane region" description="Helical" evidence="8">
    <location>
        <begin position="6"/>
        <end position="26"/>
    </location>
</feature>
<evidence type="ECO:0000256" key="1">
    <source>
        <dbReference type="ARBA" id="ARBA00004651"/>
    </source>
</evidence>
<dbReference type="GO" id="GO:0055085">
    <property type="term" value="P:transmembrane transport"/>
    <property type="evidence" value="ECO:0007669"/>
    <property type="project" value="InterPro"/>
</dbReference>
<keyword evidence="3" id="KW-0813">Transport</keyword>
<dbReference type="OrthoDB" id="9786439at2"/>
<evidence type="ECO:0000256" key="5">
    <source>
        <dbReference type="ARBA" id="ARBA00022692"/>
    </source>
</evidence>
<organism evidence="9 10">
    <name type="scientific">[Pasteurella] mairii</name>
    <dbReference type="NCBI Taxonomy" id="757"/>
    <lineage>
        <taxon>Bacteria</taxon>
        <taxon>Pseudomonadati</taxon>
        <taxon>Pseudomonadota</taxon>
        <taxon>Gammaproteobacteria</taxon>
        <taxon>Pasteurellales</taxon>
        <taxon>Pasteurellaceae</taxon>
    </lineage>
</organism>
<dbReference type="AlphaFoldDB" id="A0A379B3J1"/>
<dbReference type="InterPro" id="IPR004776">
    <property type="entry name" value="Mem_transp_PIN-like"/>
</dbReference>
<accession>A0A379B3J1</accession>
<dbReference type="Gene3D" id="1.20.1530.20">
    <property type="match status" value="1"/>
</dbReference>
<evidence type="ECO:0000313" key="10">
    <source>
        <dbReference type="Proteomes" id="UP000254280"/>
    </source>
</evidence>
<comment type="subcellular location">
    <subcellularLocation>
        <location evidence="1">Cell membrane</location>
        <topology evidence="1">Multi-pass membrane protein</topology>
    </subcellularLocation>
</comment>
<keyword evidence="7 8" id="KW-0472">Membrane</keyword>
<evidence type="ECO:0000256" key="4">
    <source>
        <dbReference type="ARBA" id="ARBA00022475"/>
    </source>
</evidence>